<dbReference type="InterPro" id="IPR005311">
    <property type="entry name" value="PBP_dimer"/>
</dbReference>
<keyword evidence="8 16" id="KW-0378">Hydrolase</keyword>
<dbReference type="InterPro" id="IPR001460">
    <property type="entry name" value="PCN-bd_Tpept"/>
</dbReference>
<dbReference type="PANTHER" id="PTHR30627">
    <property type="entry name" value="PEPTIDOGLYCAN D,D-TRANSPEPTIDASE"/>
    <property type="match status" value="1"/>
</dbReference>
<evidence type="ECO:0000259" key="18">
    <source>
        <dbReference type="Pfam" id="PF00905"/>
    </source>
</evidence>
<keyword evidence="21" id="KW-1185">Reference proteome</keyword>
<keyword evidence="10 16" id="KW-0573">Peptidoglycan synthesis</keyword>
<keyword evidence="5 16" id="KW-0121">Carboxypeptidase</keyword>
<dbReference type="Gene3D" id="3.30.450.330">
    <property type="match status" value="1"/>
</dbReference>
<feature type="transmembrane region" description="Helical" evidence="16">
    <location>
        <begin position="32"/>
        <end position="54"/>
    </location>
</feature>
<feature type="region of interest" description="Disordered" evidence="17">
    <location>
        <begin position="574"/>
        <end position="598"/>
    </location>
</feature>
<keyword evidence="15 16" id="KW-0961">Cell wall biogenesis/degradation</keyword>
<dbReference type="SUPFAM" id="SSF56601">
    <property type="entry name" value="beta-lactamase/transpeptidase-like"/>
    <property type="match status" value="1"/>
</dbReference>
<dbReference type="EMBL" id="AP026966">
    <property type="protein sequence ID" value="BDT59512.1"/>
    <property type="molecule type" value="Genomic_DNA"/>
</dbReference>
<keyword evidence="4 16" id="KW-0132">Cell division</keyword>
<keyword evidence="6 16" id="KW-0645">Protease</keyword>
<feature type="domain" description="Penicillin-binding protein transpeptidase" evidence="18">
    <location>
        <begin position="261"/>
        <end position="556"/>
    </location>
</feature>
<organism evidence="20 21">
    <name type="scientific">Massilia varians</name>
    <dbReference type="NCBI Taxonomy" id="457921"/>
    <lineage>
        <taxon>Bacteria</taxon>
        <taxon>Pseudomonadati</taxon>
        <taxon>Pseudomonadota</taxon>
        <taxon>Betaproteobacteria</taxon>
        <taxon>Burkholderiales</taxon>
        <taxon>Oxalobacteraceae</taxon>
        <taxon>Telluria group</taxon>
        <taxon>Massilia</taxon>
    </lineage>
</organism>
<comment type="catalytic activity">
    <reaction evidence="16">
        <text>Preferential cleavage: (Ac)2-L-Lys-D-Ala-|-D-Ala. Also transpeptidation of peptidyl-alanyl moieties that are N-acyl substituents of D-alanine.</text>
        <dbReference type="EC" id="3.4.16.4"/>
    </reaction>
</comment>
<evidence type="ECO:0000256" key="14">
    <source>
        <dbReference type="ARBA" id="ARBA00023306"/>
    </source>
</evidence>
<dbReference type="RefSeq" id="WP_281908237.1">
    <property type="nucleotide sequence ID" value="NZ_AP026966.1"/>
</dbReference>
<evidence type="ECO:0000256" key="1">
    <source>
        <dbReference type="ARBA" id="ARBA00004370"/>
    </source>
</evidence>
<comment type="pathway">
    <text evidence="16">Cell wall biogenesis; peptidoglycan biosynthesis.</text>
</comment>
<sequence length="598" mass="63842">MADPARVATGRGHAFSTNPVLESRLPAWRSRLLLAVLFAAFATLAGRAVWLQLWSDDFLQKQGAARYARTLELPATRGRILDRNGEVLALSLPARAVWAIPAEARGAPPAQLDELARQLGLSRAEIDAKLDSRRGFVYLKRQVDMATAGRVEALGIAGIHSRKESKRHYPHGSLTAHVVGFNDVEDRGQEGIELAHQASLGGTVGSRRVIRDRLGRIAEDAGGRLPARDGRDLALSIDGRIQHAARSHLKAAVERHQAAAGAIVVLDAGSGEVLALANLPDYDPNERRGLTGAQLRNRALTDIYEPGSVIKPFTIALALEKGLATPDTLVETAPGRLSIGRATIRDASRHGTLTVAEVLQKSSNVGTVKLALQMPAQDMWAMLTQVGFGQPPQLGFPGTAAGSLRPHRSWKPIEQATISYGHGMATSLMQMAQSYLVFARDGDMIPLSLLKVDEAPVSRPVISRESAGAVRAMMERATWPGGTAPRARVPGYRVAGKTSTAHKPVAGRYTNRYIAGFVGFAPVSRPRIIVAVMIDEPTEGGYFGGRVAAPVFASVVQDALRTLDVAPDAPVADILPPPSEAADVDALAPPAVEKQSTM</sequence>
<keyword evidence="7 16" id="KW-0812">Transmembrane</keyword>
<reference evidence="20" key="1">
    <citation type="submission" date="2022-11" db="EMBL/GenBank/DDBJ databases">
        <title>Isolation and characterization of PLA-degrading bacterium Massilia sp. from Antarctic soil.</title>
        <authorList>
            <person name="Sato K."/>
            <person name="Gomez-Fuentes C."/>
            <person name="Ahmad S.A."/>
            <person name="Zulkharnain A."/>
        </authorList>
    </citation>
    <scope>NUCLEOTIDE SEQUENCE</scope>
    <source>
        <strain evidence="20">N-3</strain>
    </source>
</reference>
<evidence type="ECO:0000313" key="21">
    <source>
        <dbReference type="Proteomes" id="UP001163336"/>
    </source>
</evidence>
<dbReference type="Proteomes" id="UP001163336">
    <property type="component" value="Chromosome"/>
</dbReference>
<evidence type="ECO:0000256" key="2">
    <source>
        <dbReference type="ARBA" id="ARBA00022475"/>
    </source>
</evidence>
<dbReference type="Gene3D" id="3.90.1310.10">
    <property type="entry name" value="Penicillin-binding protein 2a (Domain 2)"/>
    <property type="match status" value="1"/>
</dbReference>
<proteinExistence type="inferred from homology"/>
<evidence type="ECO:0000256" key="5">
    <source>
        <dbReference type="ARBA" id="ARBA00022645"/>
    </source>
</evidence>
<accession>A0ABN6TBC2</accession>
<keyword evidence="11 16" id="KW-1133">Transmembrane helix</keyword>
<feature type="compositionally biased region" description="Low complexity" evidence="17">
    <location>
        <begin position="580"/>
        <end position="598"/>
    </location>
</feature>
<evidence type="ECO:0000256" key="10">
    <source>
        <dbReference type="ARBA" id="ARBA00022984"/>
    </source>
</evidence>
<gene>
    <name evidence="20" type="primary">ftsI_2</name>
    <name evidence="16" type="synonym">ftsI</name>
    <name evidence="20" type="ORF">MasN3_30060</name>
</gene>
<comment type="function">
    <text evidence="16">Catalyzes cross-linking of the peptidoglycan cell wall at the division septum.</text>
</comment>
<evidence type="ECO:0000256" key="7">
    <source>
        <dbReference type="ARBA" id="ARBA00022692"/>
    </source>
</evidence>
<evidence type="ECO:0000256" key="6">
    <source>
        <dbReference type="ARBA" id="ARBA00022670"/>
    </source>
</evidence>
<evidence type="ECO:0000256" key="4">
    <source>
        <dbReference type="ARBA" id="ARBA00022618"/>
    </source>
</evidence>
<dbReference type="InterPro" id="IPR037532">
    <property type="entry name" value="FtsI_transpept"/>
</dbReference>
<evidence type="ECO:0000313" key="20">
    <source>
        <dbReference type="EMBL" id="BDT59512.1"/>
    </source>
</evidence>
<evidence type="ECO:0000256" key="3">
    <source>
        <dbReference type="ARBA" id="ARBA00022519"/>
    </source>
</evidence>
<protein>
    <recommendedName>
        <fullName evidence="16">Peptidoglycan D,D-transpeptidase FtsI</fullName>
        <ecNumber evidence="16">3.4.16.4</ecNumber>
    </recommendedName>
    <alternativeName>
        <fullName evidence="16">Penicillin-binding protein 3</fullName>
        <shortName evidence="16">PBP-3</shortName>
    </alternativeName>
</protein>
<feature type="domain" description="Penicillin-binding protein dimerisation" evidence="19">
    <location>
        <begin position="73"/>
        <end position="219"/>
    </location>
</feature>
<keyword evidence="2 16" id="KW-1003">Cell membrane</keyword>
<keyword evidence="9 16" id="KW-0133">Cell shape</keyword>
<dbReference type="InterPro" id="IPR036138">
    <property type="entry name" value="PBP_dimer_sf"/>
</dbReference>
<dbReference type="EC" id="3.4.16.4" evidence="16"/>
<evidence type="ECO:0000256" key="15">
    <source>
        <dbReference type="ARBA" id="ARBA00023316"/>
    </source>
</evidence>
<keyword evidence="3 16" id="KW-0997">Cell inner membrane</keyword>
<dbReference type="InterPro" id="IPR012338">
    <property type="entry name" value="Beta-lactam/transpept-like"/>
</dbReference>
<keyword evidence="12 16" id="KW-0472">Membrane</keyword>
<dbReference type="InterPro" id="IPR050515">
    <property type="entry name" value="Beta-lactam/transpept"/>
</dbReference>
<comment type="subcellular location">
    <subcellularLocation>
        <location evidence="16">Cell inner membrane</location>
        <topology evidence="16">Single-pass membrane protein</topology>
    </subcellularLocation>
    <subcellularLocation>
        <location evidence="1">Membrane</location>
    </subcellularLocation>
</comment>
<dbReference type="Gene3D" id="3.40.710.10">
    <property type="entry name" value="DD-peptidase/beta-lactamase superfamily"/>
    <property type="match status" value="1"/>
</dbReference>
<keyword evidence="14 16" id="KW-0131">Cell cycle</keyword>
<dbReference type="HAMAP" id="MF_02080">
    <property type="entry name" value="FtsI_transpept"/>
    <property type="match status" value="1"/>
</dbReference>
<dbReference type="PANTHER" id="PTHR30627:SF1">
    <property type="entry name" value="PEPTIDOGLYCAN D,D-TRANSPEPTIDASE FTSI"/>
    <property type="match status" value="1"/>
</dbReference>
<evidence type="ECO:0000256" key="9">
    <source>
        <dbReference type="ARBA" id="ARBA00022960"/>
    </source>
</evidence>
<dbReference type="Gene3D" id="1.10.150.770">
    <property type="match status" value="1"/>
</dbReference>
<feature type="active site" description="Acyl-ester intermediate" evidence="16">
    <location>
        <position position="308"/>
    </location>
</feature>
<comment type="similarity">
    <text evidence="16">Belongs to the transpeptidase family. FtsI subfamily.</text>
</comment>
<name>A0ABN6TBC2_9BURK</name>
<keyword evidence="13 16" id="KW-0717">Septation</keyword>
<evidence type="ECO:0000256" key="17">
    <source>
        <dbReference type="SAM" id="MobiDB-lite"/>
    </source>
</evidence>
<evidence type="ECO:0000256" key="8">
    <source>
        <dbReference type="ARBA" id="ARBA00022801"/>
    </source>
</evidence>
<evidence type="ECO:0000256" key="16">
    <source>
        <dbReference type="HAMAP-Rule" id="MF_02080"/>
    </source>
</evidence>
<evidence type="ECO:0000256" key="11">
    <source>
        <dbReference type="ARBA" id="ARBA00022989"/>
    </source>
</evidence>
<evidence type="ECO:0000259" key="19">
    <source>
        <dbReference type="Pfam" id="PF03717"/>
    </source>
</evidence>
<evidence type="ECO:0000256" key="12">
    <source>
        <dbReference type="ARBA" id="ARBA00023136"/>
    </source>
</evidence>
<dbReference type="Pfam" id="PF00905">
    <property type="entry name" value="Transpeptidase"/>
    <property type="match status" value="1"/>
</dbReference>
<dbReference type="SUPFAM" id="SSF56519">
    <property type="entry name" value="Penicillin binding protein dimerisation domain"/>
    <property type="match status" value="1"/>
</dbReference>
<dbReference type="Pfam" id="PF03717">
    <property type="entry name" value="PBP_dimer"/>
    <property type="match status" value="1"/>
</dbReference>
<evidence type="ECO:0000256" key="13">
    <source>
        <dbReference type="ARBA" id="ARBA00023210"/>
    </source>
</evidence>